<dbReference type="InterPro" id="IPR036890">
    <property type="entry name" value="HATPase_C_sf"/>
</dbReference>
<dbReference type="Pfam" id="PF08447">
    <property type="entry name" value="PAS_3"/>
    <property type="match status" value="1"/>
</dbReference>
<organism evidence="8 9">
    <name type="scientific">Methanocella arvoryzae (strain DSM 22066 / NBRC 105507 / MRE50)</name>
    <dbReference type="NCBI Taxonomy" id="351160"/>
    <lineage>
        <taxon>Archaea</taxon>
        <taxon>Methanobacteriati</taxon>
        <taxon>Methanobacteriota</taxon>
        <taxon>Stenosarchaea group</taxon>
        <taxon>Methanomicrobia</taxon>
        <taxon>Methanocellales</taxon>
        <taxon>Methanocellaceae</taxon>
        <taxon>Methanocella</taxon>
    </lineage>
</organism>
<evidence type="ECO:0000256" key="3">
    <source>
        <dbReference type="ARBA" id="ARBA00022553"/>
    </source>
</evidence>
<comment type="catalytic activity">
    <reaction evidence="1">
        <text>ATP + protein L-histidine = ADP + protein N-phospho-L-histidine.</text>
        <dbReference type="EC" id="2.7.13.3"/>
    </reaction>
</comment>
<feature type="domain" description="PAC" evidence="7">
    <location>
        <begin position="135"/>
        <end position="187"/>
    </location>
</feature>
<dbReference type="PROSITE" id="PS50113">
    <property type="entry name" value="PAC"/>
    <property type="match status" value="1"/>
</dbReference>
<dbReference type="eggNOG" id="arCOG02350">
    <property type="taxonomic scope" value="Archaea"/>
</dbReference>
<dbReference type="PRINTS" id="PR00344">
    <property type="entry name" value="BCTRLSENSOR"/>
</dbReference>
<dbReference type="KEGG" id="rci:RCIX121"/>
<dbReference type="InterPro" id="IPR052162">
    <property type="entry name" value="Sensor_kinase/Photoreceptor"/>
</dbReference>
<dbReference type="InterPro" id="IPR000700">
    <property type="entry name" value="PAS-assoc_C"/>
</dbReference>
<keyword evidence="3" id="KW-0597">Phosphoprotein</keyword>
<evidence type="ECO:0000256" key="4">
    <source>
        <dbReference type="ARBA" id="ARBA00022679"/>
    </source>
</evidence>
<dbReference type="InterPro" id="IPR004358">
    <property type="entry name" value="Sig_transdc_His_kin-like_C"/>
</dbReference>
<feature type="domain" description="Histidine kinase" evidence="6">
    <location>
        <begin position="198"/>
        <end position="418"/>
    </location>
</feature>
<evidence type="ECO:0000256" key="2">
    <source>
        <dbReference type="ARBA" id="ARBA00012438"/>
    </source>
</evidence>
<sequence length="422" mass="46681">MGPDININIYENPNCLISGECNISHMKKPLSSTGLNIPVESCSGMAEMRLGKSVYSKREIGMARALRNARIGLWEFDLATCTLTCSDEVCRIIGTDELTSTSSVEAILKKYIHPDDLDRVSREFTELASCASGTLDTMLRIVGPDDSVSIVRVEGEQIAGPDGKPAWLFGTIQDITERIHAEDELKAAKAQAELYVDLMGHDINNMNQIAMGYLELADDIIEAHGSLGTEDRFLITRPIETLRANSRLIDNVRKIQKSKAGVYKAEEIDIESLLREVISRFPAVAGRDIKITLVSTCSCIVIANELLKEVFLNLIGNAIKHSTGRLSVNVRAEKYEECGHMKCRVEIEDDGPGIPDDLKMKLFDRLSLEKTRASGKGFGLCLTKILVDDFNGRFWVEDRVSGDYTMGSRFVVLLPAVEKCGK</sequence>
<proteinExistence type="predicted"/>
<evidence type="ECO:0000256" key="5">
    <source>
        <dbReference type="ARBA" id="ARBA00022777"/>
    </source>
</evidence>
<accession>Q0W7M3</accession>
<dbReference type="GO" id="GO:0004673">
    <property type="term" value="F:protein histidine kinase activity"/>
    <property type="evidence" value="ECO:0007669"/>
    <property type="project" value="UniProtKB-EC"/>
</dbReference>
<dbReference type="InterPro" id="IPR003594">
    <property type="entry name" value="HATPase_dom"/>
</dbReference>
<dbReference type="SMART" id="SM00387">
    <property type="entry name" value="HATPase_c"/>
    <property type="match status" value="1"/>
</dbReference>
<dbReference type="Gene3D" id="2.10.70.100">
    <property type="match status" value="1"/>
</dbReference>
<dbReference type="Pfam" id="PF02518">
    <property type="entry name" value="HATPase_c"/>
    <property type="match status" value="1"/>
</dbReference>
<dbReference type="CDD" id="cd00075">
    <property type="entry name" value="HATPase"/>
    <property type="match status" value="1"/>
</dbReference>
<dbReference type="InterPro" id="IPR035965">
    <property type="entry name" value="PAS-like_dom_sf"/>
</dbReference>
<protein>
    <recommendedName>
        <fullName evidence="2">histidine kinase</fullName>
        <ecNumber evidence="2">2.7.13.3</ecNumber>
    </recommendedName>
</protein>
<dbReference type="AlphaFoldDB" id="Q0W7M3"/>
<keyword evidence="5 8" id="KW-0418">Kinase</keyword>
<dbReference type="InterPro" id="IPR005467">
    <property type="entry name" value="His_kinase_dom"/>
</dbReference>
<dbReference type="Gene3D" id="3.30.565.10">
    <property type="entry name" value="Histidine kinase-like ATPase, C-terminal domain"/>
    <property type="match status" value="1"/>
</dbReference>
<keyword evidence="9" id="KW-1185">Reference proteome</keyword>
<reference evidence="8 9" key="1">
    <citation type="journal article" date="2006" name="Science">
        <title>Genome of rice cluster I archaea -- the key methane producers in the rice rhizosphere.</title>
        <authorList>
            <person name="Erkel C."/>
            <person name="Kube M."/>
            <person name="Reinhardt R."/>
            <person name="Liesack W."/>
        </authorList>
    </citation>
    <scope>NUCLEOTIDE SEQUENCE [LARGE SCALE GENOMIC DNA]</scope>
    <source>
        <strain evidence="9">DSM 22066 / NBRC 105507 / MRE50</strain>
    </source>
</reference>
<dbReference type="SUPFAM" id="SSF55874">
    <property type="entry name" value="ATPase domain of HSP90 chaperone/DNA topoisomerase II/histidine kinase"/>
    <property type="match status" value="1"/>
</dbReference>
<dbReference type="SUPFAM" id="SSF55785">
    <property type="entry name" value="PYP-like sensor domain (PAS domain)"/>
    <property type="match status" value="1"/>
</dbReference>
<evidence type="ECO:0000256" key="1">
    <source>
        <dbReference type="ARBA" id="ARBA00000085"/>
    </source>
</evidence>
<dbReference type="InterPro" id="IPR013655">
    <property type="entry name" value="PAS_fold_3"/>
</dbReference>
<name>Q0W7M3_METAR</name>
<dbReference type="PANTHER" id="PTHR43304">
    <property type="entry name" value="PHYTOCHROME-LIKE PROTEIN CPH1"/>
    <property type="match status" value="1"/>
</dbReference>
<keyword evidence="4" id="KW-0808">Transferase</keyword>
<dbReference type="Proteomes" id="UP000000663">
    <property type="component" value="Chromosome"/>
</dbReference>
<dbReference type="PROSITE" id="PS50109">
    <property type="entry name" value="HIS_KIN"/>
    <property type="match status" value="1"/>
</dbReference>
<dbReference type="Gene3D" id="3.30.450.20">
    <property type="entry name" value="PAS domain"/>
    <property type="match status" value="1"/>
</dbReference>
<dbReference type="CDD" id="cd00130">
    <property type="entry name" value="PAS"/>
    <property type="match status" value="1"/>
</dbReference>
<gene>
    <name evidence="8" type="ORF">RCIX121</name>
</gene>
<dbReference type="STRING" id="351160.RCIX121"/>
<evidence type="ECO:0000259" key="6">
    <source>
        <dbReference type="PROSITE" id="PS50109"/>
    </source>
</evidence>
<dbReference type="InterPro" id="IPR000014">
    <property type="entry name" value="PAS"/>
</dbReference>
<dbReference type="EMBL" id="AM114193">
    <property type="protein sequence ID" value="CAJ35620.1"/>
    <property type="molecule type" value="Genomic_DNA"/>
</dbReference>
<evidence type="ECO:0000259" key="7">
    <source>
        <dbReference type="PROSITE" id="PS50113"/>
    </source>
</evidence>
<dbReference type="PANTHER" id="PTHR43304:SF1">
    <property type="entry name" value="PAC DOMAIN-CONTAINING PROTEIN"/>
    <property type="match status" value="1"/>
</dbReference>
<evidence type="ECO:0000313" key="8">
    <source>
        <dbReference type="EMBL" id="CAJ35620.1"/>
    </source>
</evidence>
<dbReference type="eggNOG" id="arCOG06515">
    <property type="taxonomic scope" value="Archaea"/>
</dbReference>
<dbReference type="EC" id="2.7.13.3" evidence="2"/>
<evidence type="ECO:0000313" key="9">
    <source>
        <dbReference type="Proteomes" id="UP000000663"/>
    </source>
</evidence>